<proteinExistence type="predicted"/>
<gene>
    <name evidence="1" type="ORF">ENQ34_04370</name>
</gene>
<accession>A0A7C2I379</accession>
<sequence>MRVIVAEHALKRLREARQEGITLNDITAAAESIPGTVASATRFRGFIACSGRKFDIVVRDISGGRLVITVIGK</sequence>
<evidence type="ECO:0000313" key="1">
    <source>
        <dbReference type="EMBL" id="HEL65896.1"/>
    </source>
</evidence>
<dbReference type="AlphaFoldDB" id="A0A7C2I379"/>
<protein>
    <recommendedName>
        <fullName evidence="2">DUF4258 domain-containing protein</fullName>
    </recommendedName>
</protein>
<organism evidence="1">
    <name type="scientific">Ammonifex degensii</name>
    <dbReference type="NCBI Taxonomy" id="42838"/>
    <lineage>
        <taxon>Bacteria</taxon>
        <taxon>Bacillati</taxon>
        <taxon>Bacillota</taxon>
        <taxon>Clostridia</taxon>
        <taxon>Thermoanaerobacterales</taxon>
        <taxon>Thermoanaerobacteraceae</taxon>
        <taxon>Ammonifex</taxon>
    </lineage>
</organism>
<dbReference type="EMBL" id="DSMU01000277">
    <property type="protein sequence ID" value="HEL65896.1"/>
    <property type="molecule type" value="Genomic_DNA"/>
</dbReference>
<comment type="caution">
    <text evidence="1">The sequence shown here is derived from an EMBL/GenBank/DDBJ whole genome shotgun (WGS) entry which is preliminary data.</text>
</comment>
<name>A0A7C2I379_9THEO</name>
<reference evidence="1" key="1">
    <citation type="journal article" date="2020" name="mSystems">
        <title>Genome- and Community-Level Interaction Insights into Carbon Utilization and Element Cycling Functions of Hydrothermarchaeota in Hydrothermal Sediment.</title>
        <authorList>
            <person name="Zhou Z."/>
            <person name="Liu Y."/>
            <person name="Xu W."/>
            <person name="Pan J."/>
            <person name="Luo Z.H."/>
            <person name="Li M."/>
        </authorList>
    </citation>
    <scope>NUCLEOTIDE SEQUENCE [LARGE SCALE GENOMIC DNA]</scope>
    <source>
        <strain evidence="1">SpSt-300</strain>
    </source>
</reference>
<evidence type="ECO:0008006" key="2">
    <source>
        <dbReference type="Google" id="ProtNLM"/>
    </source>
</evidence>